<dbReference type="AlphaFoldDB" id="A0A1T5JF63"/>
<dbReference type="STRING" id="526729.SAMN04324258_1319"/>
<dbReference type="OrthoDB" id="3472897at2"/>
<dbReference type="InterPro" id="IPR009057">
    <property type="entry name" value="Homeodomain-like_sf"/>
</dbReference>
<reference evidence="6 7" key="1">
    <citation type="submission" date="2017-02" db="EMBL/GenBank/DDBJ databases">
        <authorList>
            <person name="Peterson S.W."/>
        </authorList>
    </citation>
    <scope>NUCLEOTIDE SEQUENCE [LARGE SCALE GENOMIC DNA]</scope>
    <source>
        <strain evidence="6 7">DSM 21481</strain>
    </source>
</reference>
<evidence type="ECO:0000259" key="5">
    <source>
        <dbReference type="PROSITE" id="PS50977"/>
    </source>
</evidence>
<keyword evidence="1" id="KW-0805">Transcription regulation</keyword>
<protein>
    <submittedName>
        <fullName evidence="6">Transcriptional regulator, TetR family</fullName>
    </submittedName>
</protein>
<sequence>MGTRDRILDAAATVLRERGIARATTKEIARAAGCSEALLYKHFSDKQELFLGVLSERAPRLDAPADLVGRGTVQGNVTALVGQLFAFYARSFPMAASILGAPELLAAHREGLGRRGAGPQGPALQVQAYLDAEARDGRVTADLDTEAVARTLAGAALFEAFLAVYAGLDAVPDAAARARGIVGAVRLGPGES</sequence>
<accession>A0A1T5JF63</accession>
<keyword evidence="2 4" id="KW-0238">DNA-binding</keyword>
<dbReference type="PANTHER" id="PTHR30055:SF234">
    <property type="entry name" value="HTH-TYPE TRANSCRIPTIONAL REGULATOR BETI"/>
    <property type="match status" value="1"/>
</dbReference>
<keyword evidence="3" id="KW-0804">Transcription</keyword>
<dbReference type="GO" id="GO:0000976">
    <property type="term" value="F:transcription cis-regulatory region binding"/>
    <property type="evidence" value="ECO:0007669"/>
    <property type="project" value="TreeGrafter"/>
</dbReference>
<dbReference type="PANTHER" id="PTHR30055">
    <property type="entry name" value="HTH-TYPE TRANSCRIPTIONAL REGULATOR RUTR"/>
    <property type="match status" value="1"/>
</dbReference>
<dbReference type="PRINTS" id="PR00455">
    <property type="entry name" value="HTHTETR"/>
</dbReference>
<feature type="domain" description="HTH tetR-type" evidence="5">
    <location>
        <begin position="1"/>
        <end position="61"/>
    </location>
</feature>
<evidence type="ECO:0000256" key="1">
    <source>
        <dbReference type="ARBA" id="ARBA00023015"/>
    </source>
</evidence>
<dbReference type="Gene3D" id="1.10.357.10">
    <property type="entry name" value="Tetracycline Repressor, domain 2"/>
    <property type="match status" value="1"/>
</dbReference>
<dbReference type="GO" id="GO:0003700">
    <property type="term" value="F:DNA-binding transcription factor activity"/>
    <property type="evidence" value="ECO:0007669"/>
    <property type="project" value="TreeGrafter"/>
</dbReference>
<evidence type="ECO:0000256" key="4">
    <source>
        <dbReference type="PROSITE-ProRule" id="PRU00335"/>
    </source>
</evidence>
<evidence type="ECO:0000256" key="3">
    <source>
        <dbReference type="ARBA" id="ARBA00023163"/>
    </source>
</evidence>
<dbReference type="SUPFAM" id="SSF46689">
    <property type="entry name" value="Homeodomain-like"/>
    <property type="match status" value="1"/>
</dbReference>
<evidence type="ECO:0000256" key="2">
    <source>
        <dbReference type="ARBA" id="ARBA00023125"/>
    </source>
</evidence>
<name>A0A1T5JF63_9MICO</name>
<dbReference type="RefSeq" id="WP_079572653.1">
    <property type="nucleotide sequence ID" value="NZ_FUZQ01000002.1"/>
</dbReference>
<keyword evidence="7" id="KW-1185">Reference proteome</keyword>
<dbReference type="PROSITE" id="PS50977">
    <property type="entry name" value="HTH_TETR_2"/>
    <property type="match status" value="1"/>
</dbReference>
<proteinExistence type="predicted"/>
<dbReference type="InterPro" id="IPR050109">
    <property type="entry name" value="HTH-type_TetR-like_transc_reg"/>
</dbReference>
<dbReference type="Proteomes" id="UP000189777">
    <property type="component" value="Unassembled WGS sequence"/>
</dbReference>
<evidence type="ECO:0000313" key="6">
    <source>
        <dbReference type="EMBL" id="SKC50049.1"/>
    </source>
</evidence>
<feature type="DNA-binding region" description="H-T-H motif" evidence="4">
    <location>
        <begin position="24"/>
        <end position="43"/>
    </location>
</feature>
<dbReference type="InterPro" id="IPR001647">
    <property type="entry name" value="HTH_TetR"/>
</dbReference>
<evidence type="ECO:0000313" key="7">
    <source>
        <dbReference type="Proteomes" id="UP000189777"/>
    </source>
</evidence>
<organism evidence="6 7">
    <name type="scientific">Krasilnikoviella flava</name>
    <dbReference type="NCBI Taxonomy" id="526729"/>
    <lineage>
        <taxon>Bacteria</taxon>
        <taxon>Bacillati</taxon>
        <taxon>Actinomycetota</taxon>
        <taxon>Actinomycetes</taxon>
        <taxon>Micrococcales</taxon>
        <taxon>Promicromonosporaceae</taxon>
        <taxon>Krasilnikoviella</taxon>
    </lineage>
</organism>
<dbReference type="Pfam" id="PF00440">
    <property type="entry name" value="TetR_N"/>
    <property type="match status" value="1"/>
</dbReference>
<gene>
    <name evidence="6" type="ORF">SAMN04324258_1319</name>
</gene>
<dbReference type="EMBL" id="FUZQ01000002">
    <property type="protein sequence ID" value="SKC50049.1"/>
    <property type="molecule type" value="Genomic_DNA"/>
</dbReference>